<dbReference type="PROSITE" id="PS51104">
    <property type="entry name" value="PTS_EIIC_TYPE_2"/>
    <property type="match status" value="1"/>
</dbReference>
<evidence type="ECO:0000256" key="3">
    <source>
        <dbReference type="ARBA" id="ARBA00022475"/>
    </source>
</evidence>
<proteinExistence type="predicted"/>
<gene>
    <name evidence="11" type="ORF">SAMN02745249_01313</name>
</gene>
<evidence type="ECO:0000259" key="10">
    <source>
        <dbReference type="PROSITE" id="PS51104"/>
    </source>
</evidence>
<reference evidence="12" key="1">
    <citation type="submission" date="2016-11" db="EMBL/GenBank/DDBJ databases">
        <authorList>
            <person name="Varghese N."/>
            <person name="Submissions S."/>
        </authorList>
    </citation>
    <scope>NUCLEOTIDE SEQUENCE [LARGE SCALE GENOMIC DNA]</scope>
    <source>
        <strain evidence="12">DSM 15692</strain>
    </source>
</reference>
<feature type="transmembrane region" description="Helical" evidence="9">
    <location>
        <begin position="20"/>
        <end position="42"/>
    </location>
</feature>
<name>A0A1M4WZR9_9LACT</name>
<dbReference type="Proteomes" id="UP000184128">
    <property type="component" value="Unassembled WGS sequence"/>
</dbReference>
<keyword evidence="2" id="KW-0813">Transport</keyword>
<feature type="transmembrane region" description="Helical" evidence="9">
    <location>
        <begin position="251"/>
        <end position="269"/>
    </location>
</feature>
<dbReference type="GO" id="GO:0008982">
    <property type="term" value="F:protein-N(PI)-phosphohistidine-sugar phosphotransferase activity"/>
    <property type="evidence" value="ECO:0007669"/>
    <property type="project" value="InterPro"/>
</dbReference>
<evidence type="ECO:0000313" key="12">
    <source>
        <dbReference type="Proteomes" id="UP000184128"/>
    </source>
</evidence>
<accession>A0A1M4WZR9</accession>
<keyword evidence="7 9" id="KW-1133">Transmembrane helix</keyword>
<dbReference type="RefSeq" id="WP_073298001.1">
    <property type="nucleotide sequence ID" value="NZ_FQUF01000018.1"/>
</dbReference>
<dbReference type="EMBL" id="FQUF01000018">
    <property type="protein sequence ID" value="SHE86617.1"/>
    <property type="molecule type" value="Genomic_DNA"/>
</dbReference>
<dbReference type="STRING" id="1121025.SAMN02745249_01313"/>
<keyword evidence="5" id="KW-0598">Phosphotransferase system</keyword>
<keyword evidence="8 9" id="KW-0472">Membrane</keyword>
<dbReference type="InterPro" id="IPR003352">
    <property type="entry name" value="PTS_EIIC"/>
</dbReference>
<protein>
    <submittedName>
        <fullName evidence="11">PTS system, fructose-specific IIC component</fullName>
    </submittedName>
</protein>
<evidence type="ECO:0000256" key="7">
    <source>
        <dbReference type="ARBA" id="ARBA00022989"/>
    </source>
</evidence>
<evidence type="ECO:0000256" key="6">
    <source>
        <dbReference type="ARBA" id="ARBA00022692"/>
    </source>
</evidence>
<dbReference type="GO" id="GO:0005886">
    <property type="term" value="C:plasma membrane"/>
    <property type="evidence" value="ECO:0007669"/>
    <property type="project" value="UniProtKB-SubCell"/>
</dbReference>
<dbReference type="GO" id="GO:0090563">
    <property type="term" value="F:protein-phosphocysteine-sugar phosphotransferase activity"/>
    <property type="evidence" value="ECO:0007669"/>
    <property type="project" value="TreeGrafter"/>
</dbReference>
<dbReference type="PANTHER" id="PTHR30505">
    <property type="entry name" value="FRUCTOSE-LIKE PERMEASE"/>
    <property type="match status" value="1"/>
</dbReference>
<dbReference type="InterPro" id="IPR006327">
    <property type="entry name" value="PTS_IIC_fruc"/>
</dbReference>
<evidence type="ECO:0000256" key="1">
    <source>
        <dbReference type="ARBA" id="ARBA00004429"/>
    </source>
</evidence>
<keyword evidence="3" id="KW-1003">Cell membrane</keyword>
<dbReference type="NCBIfam" id="TIGR01427">
    <property type="entry name" value="PTS_IIC_fructo"/>
    <property type="match status" value="1"/>
</dbReference>
<feature type="transmembrane region" description="Helical" evidence="9">
    <location>
        <begin position="131"/>
        <end position="153"/>
    </location>
</feature>
<comment type="subcellular location">
    <subcellularLocation>
        <location evidence="1">Cell inner membrane</location>
        <topology evidence="1">Multi-pass membrane protein</topology>
    </subcellularLocation>
</comment>
<dbReference type="AlphaFoldDB" id="A0A1M4WZR9"/>
<dbReference type="InterPro" id="IPR013014">
    <property type="entry name" value="PTS_EIIC_2"/>
</dbReference>
<dbReference type="GO" id="GO:0009401">
    <property type="term" value="P:phosphoenolpyruvate-dependent sugar phosphotransferase system"/>
    <property type="evidence" value="ECO:0007669"/>
    <property type="project" value="UniProtKB-KW"/>
</dbReference>
<organism evidence="11 12">
    <name type="scientific">Atopostipes suicloacalis DSM 15692</name>
    <dbReference type="NCBI Taxonomy" id="1121025"/>
    <lineage>
        <taxon>Bacteria</taxon>
        <taxon>Bacillati</taxon>
        <taxon>Bacillota</taxon>
        <taxon>Bacilli</taxon>
        <taxon>Lactobacillales</taxon>
        <taxon>Carnobacteriaceae</taxon>
        <taxon>Atopostipes</taxon>
    </lineage>
</organism>
<evidence type="ECO:0000256" key="5">
    <source>
        <dbReference type="ARBA" id="ARBA00022683"/>
    </source>
</evidence>
<feature type="transmembrane region" description="Helical" evidence="9">
    <location>
        <begin position="274"/>
        <end position="292"/>
    </location>
</feature>
<feature type="transmembrane region" description="Helical" evidence="9">
    <location>
        <begin position="63"/>
        <end position="80"/>
    </location>
</feature>
<dbReference type="PANTHER" id="PTHR30505:SF0">
    <property type="entry name" value="FRUCTOSE-LIKE PTS SYSTEM EIIBC COMPONENT-RELATED"/>
    <property type="match status" value="1"/>
</dbReference>
<sequence length="345" mass="36240">MNKNNKNIGKEIMKHFQGGVSYIIPLVTASGLLTSIAVIFGGQDVWDQTETIWGVIRFIGQSGLNFIVPMISAYIAYSIADRPGLAPGFITGLVANEMGTGFLGGMITGLAVGYLVEWLKKMPMSPKVQSLKSIILIPFIATTVIGLGMWYIIGPPITALTIGISGWLESLSGTNAVLLSALLGGMMALDMGGPINKIAYAFGTAAFAEGSYIASTAMLIGIGLPNFGMWLATILNKKLYSEAEQENGKSALIMGLVGITEGTIPFAVADPGRVIPSIVVGTAVGAGVNGFFGSTHATMLSTFMAIPFTTNIIGYIISVLIGGLVTALMVNFLKSKNKKTVKETQ</sequence>
<dbReference type="GO" id="GO:0005351">
    <property type="term" value="F:carbohydrate:proton symporter activity"/>
    <property type="evidence" value="ECO:0007669"/>
    <property type="project" value="InterPro"/>
</dbReference>
<keyword evidence="12" id="KW-1185">Reference proteome</keyword>
<keyword evidence="6 9" id="KW-0812">Transmembrane</keyword>
<dbReference type="OrthoDB" id="9782569at2"/>
<dbReference type="Pfam" id="PF02378">
    <property type="entry name" value="PTS_EIIC"/>
    <property type="match status" value="1"/>
</dbReference>
<feature type="transmembrane region" description="Helical" evidence="9">
    <location>
        <begin position="173"/>
        <end position="191"/>
    </location>
</feature>
<evidence type="ECO:0000256" key="2">
    <source>
        <dbReference type="ARBA" id="ARBA00022448"/>
    </source>
</evidence>
<feature type="transmembrane region" description="Helical" evidence="9">
    <location>
        <begin position="312"/>
        <end position="333"/>
    </location>
</feature>
<evidence type="ECO:0000256" key="9">
    <source>
        <dbReference type="SAM" id="Phobius"/>
    </source>
</evidence>
<evidence type="ECO:0000313" key="11">
    <source>
        <dbReference type="EMBL" id="SHE86617.1"/>
    </source>
</evidence>
<evidence type="ECO:0000256" key="8">
    <source>
        <dbReference type="ARBA" id="ARBA00023136"/>
    </source>
</evidence>
<feature type="transmembrane region" description="Helical" evidence="9">
    <location>
        <begin position="100"/>
        <end position="119"/>
    </location>
</feature>
<keyword evidence="4" id="KW-0762">Sugar transport</keyword>
<dbReference type="InterPro" id="IPR050864">
    <property type="entry name" value="Bacterial_PTS_Sugar_Transport"/>
</dbReference>
<evidence type="ECO:0000256" key="4">
    <source>
        <dbReference type="ARBA" id="ARBA00022597"/>
    </source>
</evidence>
<feature type="domain" description="PTS EIIC type-2" evidence="10">
    <location>
        <begin position="12"/>
        <end position="343"/>
    </location>
</feature>